<protein>
    <submittedName>
        <fullName evidence="1">Uncharacterized protein</fullName>
    </submittedName>
</protein>
<gene>
    <name evidence="1" type="ORF">T4B_10557</name>
</gene>
<comment type="caution">
    <text evidence="1">The sequence shown here is derived from an EMBL/GenBank/DDBJ whole genome shotgun (WGS) entry which is preliminary data.</text>
</comment>
<name>A0A0V1J6B3_TRIPS</name>
<dbReference type="AlphaFoldDB" id="A0A0V1J6B3"/>
<organism evidence="1 2">
    <name type="scientific">Trichinella pseudospiralis</name>
    <name type="common">Parasitic roundworm</name>
    <dbReference type="NCBI Taxonomy" id="6337"/>
    <lineage>
        <taxon>Eukaryota</taxon>
        <taxon>Metazoa</taxon>
        <taxon>Ecdysozoa</taxon>
        <taxon>Nematoda</taxon>
        <taxon>Enoplea</taxon>
        <taxon>Dorylaimia</taxon>
        <taxon>Trichinellida</taxon>
        <taxon>Trichinellidae</taxon>
        <taxon>Trichinella</taxon>
    </lineage>
</organism>
<keyword evidence="2" id="KW-1185">Reference proteome</keyword>
<evidence type="ECO:0000313" key="2">
    <source>
        <dbReference type="Proteomes" id="UP000054805"/>
    </source>
</evidence>
<dbReference type="EMBL" id="JYDS01000034">
    <property type="protein sequence ID" value="KRZ30522.1"/>
    <property type="molecule type" value="Genomic_DNA"/>
</dbReference>
<evidence type="ECO:0000313" key="1">
    <source>
        <dbReference type="EMBL" id="KRZ30522.1"/>
    </source>
</evidence>
<reference evidence="1 2" key="1">
    <citation type="submission" date="2015-01" db="EMBL/GenBank/DDBJ databases">
        <title>Evolution of Trichinella species and genotypes.</title>
        <authorList>
            <person name="Korhonen P.K."/>
            <person name="Edoardo P."/>
            <person name="Giuseppe L.R."/>
            <person name="Gasser R.B."/>
        </authorList>
    </citation>
    <scope>NUCLEOTIDE SEQUENCE [LARGE SCALE GENOMIC DNA]</scope>
    <source>
        <strain evidence="1">ISS588</strain>
    </source>
</reference>
<dbReference type="Proteomes" id="UP000054805">
    <property type="component" value="Unassembled WGS sequence"/>
</dbReference>
<sequence>MLENFICRSIEGTTKAVSMQITLSSIAGESRVQNKHFAYAVYTTVTRKSLKTGSFKAEEI</sequence>
<proteinExistence type="predicted"/>
<accession>A0A0V1J6B3</accession>